<sequence length="119" mass="13421">MTKQLTYDIIAIAVFAVLARFAHPPVTLGGIFDAFWPWALGAVIGWAILTWVFKTNNIWMQGLVVWASAIIFGMIFWALVNSSLPHYSFLIVAITMSALLLFGRRAIGRFLNRRKANHK</sequence>
<gene>
    <name evidence="2" type="ORF">K8V32_14300</name>
</gene>
<dbReference type="Proteomes" id="UP000703315">
    <property type="component" value="Unassembled WGS sequence"/>
</dbReference>
<proteinExistence type="predicted"/>
<protein>
    <submittedName>
        <fullName evidence="2">DUF3054 family protein</fullName>
    </submittedName>
</protein>
<keyword evidence="1" id="KW-0812">Transmembrane</keyword>
<evidence type="ECO:0000313" key="2">
    <source>
        <dbReference type="EMBL" id="HJF15936.1"/>
    </source>
</evidence>
<keyword evidence="1" id="KW-0472">Membrane</keyword>
<dbReference type="InterPro" id="IPR021414">
    <property type="entry name" value="DUF3054"/>
</dbReference>
<comment type="caution">
    <text evidence="2">The sequence shown here is derived from an EMBL/GenBank/DDBJ whole genome shotgun (WGS) entry which is preliminary data.</text>
</comment>
<feature type="transmembrane region" description="Helical" evidence="1">
    <location>
        <begin position="5"/>
        <end position="23"/>
    </location>
</feature>
<name>A0A921K955_9MICC</name>
<keyword evidence="1" id="KW-1133">Transmembrane helix</keyword>
<feature type="transmembrane region" description="Helical" evidence="1">
    <location>
        <begin position="86"/>
        <end position="107"/>
    </location>
</feature>
<dbReference type="EMBL" id="DYXC01000168">
    <property type="protein sequence ID" value="HJF15936.1"/>
    <property type="molecule type" value="Genomic_DNA"/>
</dbReference>
<evidence type="ECO:0000313" key="3">
    <source>
        <dbReference type="Proteomes" id="UP000703315"/>
    </source>
</evidence>
<reference evidence="2" key="2">
    <citation type="submission" date="2021-09" db="EMBL/GenBank/DDBJ databases">
        <authorList>
            <person name="Gilroy R."/>
        </authorList>
    </citation>
    <scope>NUCLEOTIDE SEQUENCE</scope>
    <source>
        <strain evidence="2">ChiHjej13B12-14962</strain>
    </source>
</reference>
<feature type="transmembrane region" description="Helical" evidence="1">
    <location>
        <begin position="35"/>
        <end position="53"/>
    </location>
</feature>
<dbReference type="Pfam" id="PF11255">
    <property type="entry name" value="DUF3054"/>
    <property type="match status" value="1"/>
</dbReference>
<reference evidence="2" key="1">
    <citation type="journal article" date="2021" name="PeerJ">
        <title>Extensive microbial diversity within the chicken gut microbiome revealed by metagenomics and culture.</title>
        <authorList>
            <person name="Gilroy R."/>
            <person name="Ravi A."/>
            <person name="Getino M."/>
            <person name="Pursley I."/>
            <person name="Horton D.L."/>
            <person name="Alikhan N.F."/>
            <person name="Baker D."/>
            <person name="Gharbi K."/>
            <person name="Hall N."/>
            <person name="Watson M."/>
            <person name="Adriaenssens E.M."/>
            <person name="Foster-Nyarko E."/>
            <person name="Jarju S."/>
            <person name="Secka A."/>
            <person name="Antonio M."/>
            <person name="Oren A."/>
            <person name="Chaudhuri R.R."/>
            <person name="La Ragione R."/>
            <person name="Hildebrand F."/>
            <person name="Pallen M.J."/>
        </authorList>
    </citation>
    <scope>NUCLEOTIDE SEQUENCE</scope>
    <source>
        <strain evidence="2">ChiHjej13B12-14962</strain>
    </source>
</reference>
<dbReference type="RefSeq" id="WP_303908969.1">
    <property type="nucleotide sequence ID" value="NZ_DYXC01000168.1"/>
</dbReference>
<feature type="transmembrane region" description="Helical" evidence="1">
    <location>
        <begin position="60"/>
        <end position="80"/>
    </location>
</feature>
<organism evidence="2 3">
    <name type="scientific">Enteractinococcus helveticum</name>
    <dbReference type="NCBI Taxonomy" id="1837282"/>
    <lineage>
        <taxon>Bacteria</taxon>
        <taxon>Bacillati</taxon>
        <taxon>Actinomycetota</taxon>
        <taxon>Actinomycetes</taxon>
        <taxon>Micrococcales</taxon>
        <taxon>Micrococcaceae</taxon>
    </lineage>
</organism>
<accession>A0A921K955</accession>
<dbReference type="AlphaFoldDB" id="A0A921K955"/>
<evidence type="ECO:0000256" key="1">
    <source>
        <dbReference type="SAM" id="Phobius"/>
    </source>
</evidence>